<comment type="caution">
    <text evidence="2">The sequence shown here is derived from an EMBL/GenBank/DDBJ whole genome shotgun (WGS) entry which is preliminary data.</text>
</comment>
<dbReference type="EMBL" id="BMAC01000183">
    <property type="protein sequence ID" value="GFP89228.1"/>
    <property type="molecule type" value="Genomic_DNA"/>
</dbReference>
<keyword evidence="1" id="KW-0812">Transmembrane</keyword>
<keyword evidence="1" id="KW-0472">Membrane</keyword>
<evidence type="ECO:0000256" key="1">
    <source>
        <dbReference type="SAM" id="Phobius"/>
    </source>
</evidence>
<reference evidence="2" key="1">
    <citation type="submission" date="2020-07" db="EMBL/GenBank/DDBJ databases">
        <title>Ethylene signaling mediates host invasion by parasitic plants.</title>
        <authorList>
            <person name="Yoshida S."/>
        </authorList>
    </citation>
    <scope>NUCLEOTIDE SEQUENCE</scope>
    <source>
        <strain evidence="2">Okayama</strain>
    </source>
</reference>
<evidence type="ECO:0000313" key="2">
    <source>
        <dbReference type="EMBL" id="GFP89228.1"/>
    </source>
</evidence>
<keyword evidence="3" id="KW-1185">Reference proteome</keyword>
<accession>A0A830BW90</accession>
<sequence length="330" mass="37120">MEVSEYLDSLRNGGRPNNNCNSSHWVAGCEPGWACSTGRDVLVDLQIPGPYPQEYLIAAPVVRGSFAPPLVLWVPTARSPLTLQADVNHILTNSHQDCRIILVFVRIFGPMLVQTMRCFVMLAPIVQQLSGEYLVAVGRCITLTTCDSNAESQNIHAYGVMLIVSCSLPIVWQSFGCVEHHSADYIQLFGSNPHNPRTKIRQIHSEATARTVREKAQARARWKSAKESARKRSIYDDLAFQTKPEVTFIVFILCSVFCFVFYLVLVFLLDSSTQIYRAKSNEIRSPVLAPKKEDPKEEPVDNNLDKQQQVVVVGKIYIKLCYGRKCKNND</sequence>
<protein>
    <submittedName>
        <fullName evidence="2">ABC transporter g family member 24</fullName>
    </submittedName>
</protein>
<keyword evidence="1" id="KW-1133">Transmembrane helix</keyword>
<dbReference type="AlphaFoldDB" id="A0A830BW90"/>
<feature type="transmembrane region" description="Helical" evidence="1">
    <location>
        <begin position="248"/>
        <end position="269"/>
    </location>
</feature>
<evidence type="ECO:0000313" key="3">
    <source>
        <dbReference type="Proteomes" id="UP000653305"/>
    </source>
</evidence>
<proteinExistence type="predicted"/>
<organism evidence="2 3">
    <name type="scientific">Phtheirospermum japonicum</name>
    <dbReference type="NCBI Taxonomy" id="374723"/>
    <lineage>
        <taxon>Eukaryota</taxon>
        <taxon>Viridiplantae</taxon>
        <taxon>Streptophyta</taxon>
        <taxon>Embryophyta</taxon>
        <taxon>Tracheophyta</taxon>
        <taxon>Spermatophyta</taxon>
        <taxon>Magnoliopsida</taxon>
        <taxon>eudicotyledons</taxon>
        <taxon>Gunneridae</taxon>
        <taxon>Pentapetalae</taxon>
        <taxon>asterids</taxon>
        <taxon>lamiids</taxon>
        <taxon>Lamiales</taxon>
        <taxon>Orobanchaceae</taxon>
        <taxon>Orobanchaceae incertae sedis</taxon>
        <taxon>Phtheirospermum</taxon>
    </lineage>
</organism>
<name>A0A830BW90_9LAMI</name>
<dbReference type="Proteomes" id="UP000653305">
    <property type="component" value="Unassembled WGS sequence"/>
</dbReference>
<gene>
    <name evidence="2" type="ORF">PHJA_001066500</name>
</gene>